<reference evidence="13" key="2">
    <citation type="submission" date="2015-02" db="UniProtKB">
        <authorList>
            <consortium name="EnsemblMetazoa"/>
        </authorList>
    </citation>
    <scope>IDENTIFICATION</scope>
</reference>
<keyword evidence="3" id="KW-0479">Metal-binding</keyword>
<dbReference type="InterPro" id="IPR036236">
    <property type="entry name" value="Znf_C2H2_sf"/>
</dbReference>
<protein>
    <recommendedName>
        <fullName evidence="12">C2H2-type domain-containing protein</fullName>
    </recommendedName>
</protein>
<evidence type="ECO:0000256" key="6">
    <source>
        <dbReference type="ARBA" id="ARBA00022833"/>
    </source>
</evidence>
<dbReference type="GO" id="GO:0000978">
    <property type="term" value="F:RNA polymerase II cis-regulatory region sequence-specific DNA binding"/>
    <property type="evidence" value="ECO:0007669"/>
    <property type="project" value="TreeGrafter"/>
</dbReference>
<evidence type="ECO:0000313" key="13">
    <source>
        <dbReference type="EnsemblMetazoa" id="SMAR010989-PA"/>
    </source>
</evidence>
<dbReference type="EMBL" id="JH432008">
    <property type="status" value="NOT_ANNOTATED_CDS"/>
    <property type="molecule type" value="Genomic_DNA"/>
</dbReference>
<evidence type="ECO:0000313" key="14">
    <source>
        <dbReference type="Proteomes" id="UP000014500"/>
    </source>
</evidence>
<dbReference type="SUPFAM" id="SSF57667">
    <property type="entry name" value="beta-beta-alpha zinc fingers"/>
    <property type="match status" value="3"/>
</dbReference>
<keyword evidence="7" id="KW-0805">Transcription regulation</keyword>
<sequence length="268" mass="30518">MSSRTLTKVNNKKNTQLYSCKINGCDRKFTSIGYTKYHQAAHNGQKNLKCEFEGCDRKFAWPTHLKYHLLTHTGSRLFKCPVCNNSFYTSQRLKVHKRSHTGEKPFQCTEDGCEKGFTTAGNLKNHMRVHTGDKPFVCTVKDCSKRFAERSSLKKHSLVHSGLKPFTCKVCNKSFSQSGSRSVHMKRRHSESILDKEENVITISNSILESSVHDESRSTGLEDNSFNSKSSNWFSESNANVVVLMQPEDLTALQFVKQEIVYDANLFT</sequence>
<feature type="domain" description="C2H2-type" evidence="12">
    <location>
        <begin position="48"/>
        <end position="77"/>
    </location>
</feature>
<evidence type="ECO:0000256" key="9">
    <source>
        <dbReference type="ARBA" id="ARBA00023163"/>
    </source>
</evidence>
<dbReference type="InterPro" id="IPR013087">
    <property type="entry name" value="Znf_C2H2_type"/>
</dbReference>
<dbReference type="Gene3D" id="3.30.160.60">
    <property type="entry name" value="Classic Zinc Finger"/>
    <property type="match status" value="5"/>
</dbReference>
<reference evidence="14" key="1">
    <citation type="submission" date="2011-05" db="EMBL/GenBank/DDBJ databases">
        <authorList>
            <person name="Richards S.R."/>
            <person name="Qu J."/>
            <person name="Jiang H."/>
            <person name="Jhangiani S.N."/>
            <person name="Agravi P."/>
            <person name="Goodspeed R."/>
            <person name="Gross S."/>
            <person name="Mandapat C."/>
            <person name="Jackson L."/>
            <person name="Mathew T."/>
            <person name="Pu L."/>
            <person name="Thornton R."/>
            <person name="Saada N."/>
            <person name="Wilczek-Boney K.B."/>
            <person name="Lee S."/>
            <person name="Kovar C."/>
            <person name="Wu Y."/>
            <person name="Scherer S.E."/>
            <person name="Worley K.C."/>
            <person name="Muzny D.M."/>
            <person name="Gibbs R."/>
        </authorList>
    </citation>
    <scope>NUCLEOTIDE SEQUENCE</scope>
    <source>
        <strain evidence="14">Brora</strain>
    </source>
</reference>
<dbReference type="PROSITE" id="PS00028">
    <property type="entry name" value="ZINC_FINGER_C2H2_1"/>
    <property type="match status" value="6"/>
</dbReference>
<keyword evidence="4" id="KW-0677">Repeat</keyword>
<proteinExistence type="inferred from homology"/>
<evidence type="ECO:0000256" key="3">
    <source>
        <dbReference type="ARBA" id="ARBA00022723"/>
    </source>
</evidence>
<dbReference type="OMA" id="NCESENC"/>
<dbReference type="Pfam" id="PF00096">
    <property type="entry name" value="zf-C2H2"/>
    <property type="match status" value="4"/>
</dbReference>
<evidence type="ECO:0000256" key="4">
    <source>
        <dbReference type="ARBA" id="ARBA00022737"/>
    </source>
</evidence>
<dbReference type="STRING" id="126957.T1JB56"/>
<keyword evidence="6" id="KW-0862">Zinc</keyword>
<dbReference type="InterPro" id="IPR050329">
    <property type="entry name" value="GLI_C2H2-zinc-finger"/>
</dbReference>
<comment type="similarity">
    <text evidence="2">Belongs to the krueppel C2H2-type zinc-finger protein family.</text>
</comment>
<evidence type="ECO:0000256" key="2">
    <source>
        <dbReference type="ARBA" id="ARBA00006991"/>
    </source>
</evidence>
<keyword evidence="9" id="KW-0804">Transcription</keyword>
<dbReference type="GO" id="GO:0005634">
    <property type="term" value="C:nucleus"/>
    <property type="evidence" value="ECO:0007669"/>
    <property type="project" value="UniProtKB-SubCell"/>
</dbReference>
<keyword evidence="5 11" id="KW-0863">Zinc-finger</keyword>
<dbReference type="GO" id="GO:0045944">
    <property type="term" value="P:positive regulation of transcription by RNA polymerase II"/>
    <property type="evidence" value="ECO:0007669"/>
    <property type="project" value="UniProtKB-ARBA"/>
</dbReference>
<dbReference type="Proteomes" id="UP000014500">
    <property type="component" value="Unassembled WGS sequence"/>
</dbReference>
<keyword evidence="14" id="KW-1185">Reference proteome</keyword>
<dbReference type="EnsemblMetazoa" id="SMAR010989-RA">
    <property type="protein sequence ID" value="SMAR010989-PA"/>
    <property type="gene ID" value="SMAR010989"/>
</dbReference>
<dbReference type="AlphaFoldDB" id="T1JB56"/>
<evidence type="ECO:0000256" key="11">
    <source>
        <dbReference type="PROSITE-ProRule" id="PRU00042"/>
    </source>
</evidence>
<dbReference type="FunFam" id="3.30.160.60:FF:001102">
    <property type="entry name" value="Transcription factor IIIA"/>
    <property type="match status" value="1"/>
</dbReference>
<dbReference type="FunFam" id="3.30.160.60:FF:000264">
    <property type="entry name" value="Zinc finger protein 236"/>
    <property type="match status" value="1"/>
</dbReference>
<dbReference type="FunFam" id="3.30.160.60:FF:000125">
    <property type="entry name" value="Putative zinc finger protein 143"/>
    <property type="match status" value="1"/>
</dbReference>
<keyword evidence="10" id="KW-0539">Nucleus</keyword>
<evidence type="ECO:0000256" key="10">
    <source>
        <dbReference type="ARBA" id="ARBA00023242"/>
    </source>
</evidence>
<accession>T1JB56</accession>
<organism evidence="13 14">
    <name type="scientific">Strigamia maritima</name>
    <name type="common">European centipede</name>
    <name type="synonym">Geophilus maritimus</name>
    <dbReference type="NCBI Taxonomy" id="126957"/>
    <lineage>
        <taxon>Eukaryota</taxon>
        <taxon>Metazoa</taxon>
        <taxon>Ecdysozoa</taxon>
        <taxon>Arthropoda</taxon>
        <taxon>Myriapoda</taxon>
        <taxon>Chilopoda</taxon>
        <taxon>Pleurostigmophora</taxon>
        <taxon>Geophilomorpha</taxon>
        <taxon>Linotaeniidae</taxon>
        <taxon>Strigamia</taxon>
    </lineage>
</organism>
<dbReference type="PROSITE" id="PS50157">
    <property type="entry name" value="ZINC_FINGER_C2H2_2"/>
    <property type="match status" value="6"/>
</dbReference>
<dbReference type="PANTHER" id="PTHR19818">
    <property type="entry name" value="ZINC FINGER PROTEIN ZIC AND GLI"/>
    <property type="match status" value="1"/>
</dbReference>
<dbReference type="GO" id="GO:0000981">
    <property type="term" value="F:DNA-binding transcription factor activity, RNA polymerase II-specific"/>
    <property type="evidence" value="ECO:0007669"/>
    <property type="project" value="TreeGrafter"/>
</dbReference>
<evidence type="ECO:0000259" key="12">
    <source>
        <dbReference type="PROSITE" id="PS50157"/>
    </source>
</evidence>
<dbReference type="PhylomeDB" id="T1JB56"/>
<dbReference type="FunFam" id="3.30.160.60:FF:001480">
    <property type="entry name" value="Si:cabz01071911.3"/>
    <property type="match status" value="1"/>
</dbReference>
<comment type="subcellular location">
    <subcellularLocation>
        <location evidence="1">Nucleus</location>
    </subcellularLocation>
</comment>
<dbReference type="HOGENOM" id="CLU_1039462_0_0_1"/>
<name>T1JB56_STRMM</name>
<dbReference type="FunFam" id="3.30.160.60:FF:000071">
    <property type="entry name" value="Putative zinc finger protein 143"/>
    <property type="match status" value="1"/>
</dbReference>
<feature type="domain" description="C2H2-type" evidence="12">
    <location>
        <begin position="18"/>
        <end position="47"/>
    </location>
</feature>
<feature type="domain" description="C2H2-type" evidence="12">
    <location>
        <begin position="166"/>
        <end position="190"/>
    </location>
</feature>
<feature type="domain" description="C2H2-type" evidence="12">
    <location>
        <begin position="106"/>
        <end position="135"/>
    </location>
</feature>
<dbReference type="GO" id="GO:0008270">
    <property type="term" value="F:zinc ion binding"/>
    <property type="evidence" value="ECO:0007669"/>
    <property type="project" value="UniProtKB-KW"/>
</dbReference>
<feature type="domain" description="C2H2-type" evidence="12">
    <location>
        <begin position="78"/>
        <end position="105"/>
    </location>
</feature>
<evidence type="ECO:0000256" key="8">
    <source>
        <dbReference type="ARBA" id="ARBA00023125"/>
    </source>
</evidence>
<dbReference type="PANTHER" id="PTHR19818:SF163">
    <property type="entry name" value="C2H2-TYPE DOMAIN-CONTAINING PROTEIN"/>
    <property type="match status" value="1"/>
</dbReference>
<feature type="domain" description="C2H2-type" evidence="12">
    <location>
        <begin position="136"/>
        <end position="165"/>
    </location>
</feature>
<evidence type="ECO:0000256" key="5">
    <source>
        <dbReference type="ARBA" id="ARBA00022771"/>
    </source>
</evidence>
<dbReference type="SMART" id="SM00355">
    <property type="entry name" value="ZnF_C2H2"/>
    <property type="match status" value="6"/>
</dbReference>
<evidence type="ECO:0000256" key="7">
    <source>
        <dbReference type="ARBA" id="ARBA00023015"/>
    </source>
</evidence>
<dbReference type="eggNOG" id="KOG1721">
    <property type="taxonomic scope" value="Eukaryota"/>
</dbReference>
<keyword evidence="8" id="KW-0238">DNA-binding</keyword>
<evidence type="ECO:0000256" key="1">
    <source>
        <dbReference type="ARBA" id="ARBA00004123"/>
    </source>
</evidence>